<reference evidence="1 2" key="1">
    <citation type="journal article" date="2018" name="Front. Plant Sci.">
        <title>Red Clover (Trifolium pratense) and Zigzag Clover (T. medium) - A Picture of Genomic Similarities and Differences.</title>
        <authorList>
            <person name="Dluhosova J."/>
            <person name="Istvanek J."/>
            <person name="Nedelnik J."/>
            <person name="Repkova J."/>
        </authorList>
    </citation>
    <scope>NUCLEOTIDE SEQUENCE [LARGE SCALE GENOMIC DNA]</scope>
    <source>
        <strain evidence="2">cv. 10/8</strain>
        <tissue evidence="1">Leaf</tissue>
    </source>
</reference>
<organism evidence="1 2">
    <name type="scientific">Trifolium medium</name>
    <dbReference type="NCBI Taxonomy" id="97028"/>
    <lineage>
        <taxon>Eukaryota</taxon>
        <taxon>Viridiplantae</taxon>
        <taxon>Streptophyta</taxon>
        <taxon>Embryophyta</taxon>
        <taxon>Tracheophyta</taxon>
        <taxon>Spermatophyta</taxon>
        <taxon>Magnoliopsida</taxon>
        <taxon>eudicotyledons</taxon>
        <taxon>Gunneridae</taxon>
        <taxon>Pentapetalae</taxon>
        <taxon>rosids</taxon>
        <taxon>fabids</taxon>
        <taxon>Fabales</taxon>
        <taxon>Fabaceae</taxon>
        <taxon>Papilionoideae</taxon>
        <taxon>50 kb inversion clade</taxon>
        <taxon>NPAAA clade</taxon>
        <taxon>Hologalegina</taxon>
        <taxon>IRL clade</taxon>
        <taxon>Trifolieae</taxon>
        <taxon>Trifolium</taxon>
    </lineage>
</organism>
<dbReference type="AlphaFoldDB" id="A0A392Q3X2"/>
<sequence>VNRLTGARTRQELMIEAELDLSE</sequence>
<keyword evidence="2" id="KW-1185">Reference proteome</keyword>
<name>A0A392Q3X2_9FABA</name>
<dbReference type="EMBL" id="LXQA010112868">
    <property type="protein sequence ID" value="MCI19021.1"/>
    <property type="molecule type" value="Genomic_DNA"/>
</dbReference>
<accession>A0A392Q3X2</accession>
<protein>
    <submittedName>
        <fullName evidence="1">Uncharacterized protein</fullName>
    </submittedName>
</protein>
<proteinExistence type="predicted"/>
<evidence type="ECO:0000313" key="2">
    <source>
        <dbReference type="Proteomes" id="UP000265520"/>
    </source>
</evidence>
<feature type="non-terminal residue" evidence="1">
    <location>
        <position position="1"/>
    </location>
</feature>
<comment type="caution">
    <text evidence="1">The sequence shown here is derived from an EMBL/GenBank/DDBJ whole genome shotgun (WGS) entry which is preliminary data.</text>
</comment>
<evidence type="ECO:0000313" key="1">
    <source>
        <dbReference type="EMBL" id="MCI19021.1"/>
    </source>
</evidence>
<dbReference type="Proteomes" id="UP000265520">
    <property type="component" value="Unassembled WGS sequence"/>
</dbReference>